<proteinExistence type="predicted"/>
<dbReference type="EMBL" id="LR746268">
    <property type="protein sequence ID" value="CAA7396197.1"/>
    <property type="molecule type" value="Genomic_DNA"/>
</dbReference>
<gene>
    <name evidence="1" type="ORF">SI8410_05006860</name>
</gene>
<sequence length="149" mass="16222">MVIVLLKVIFWTVSTAADVITLALFRAAAVVIVLAVQCMKTPAGALLDALNFIASFARLTVEKGVDLLVETIFSAVSQAVKHLPEITSRVANLVSGIVVELAEQTRERLEFLLEIGPEAAQSVAEMVHSIIHSFLENYKEAIAYIMKNI</sequence>
<reference evidence="1" key="1">
    <citation type="submission" date="2020-02" db="EMBL/GenBank/DDBJ databases">
        <authorList>
            <person name="Scholz U."/>
            <person name="Mascher M."/>
            <person name="Fiebig A."/>
        </authorList>
    </citation>
    <scope>NUCLEOTIDE SEQUENCE</scope>
</reference>
<accession>A0A7I8KEJ3</accession>
<keyword evidence="2" id="KW-1185">Reference proteome</keyword>
<protein>
    <submittedName>
        <fullName evidence="1">Uncharacterized protein</fullName>
    </submittedName>
</protein>
<dbReference type="Proteomes" id="UP000663760">
    <property type="component" value="Chromosome 5"/>
</dbReference>
<dbReference type="OrthoDB" id="904575at2759"/>
<name>A0A7I8KEJ3_SPIIN</name>
<evidence type="ECO:0000313" key="2">
    <source>
        <dbReference type="Proteomes" id="UP000663760"/>
    </source>
</evidence>
<evidence type="ECO:0000313" key="1">
    <source>
        <dbReference type="EMBL" id="CAA7396197.1"/>
    </source>
</evidence>
<dbReference type="AlphaFoldDB" id="A0A7I8KEJ3"/>
<organism evidence="1 2">
    <name type="scientific">Spirodela intermedia</name>
    <name type="common">Intermediate duckweed</name>
    <dbReference type="NCBI Taxonomy" id="51605"/>
    <lineage>
        <taxon>Eukaryota</taxon>
        <taxon>Viridiplantae</taxon>
        <taxon>Streptophyta</taxon>
        <taxon>Embryophyta</taxon>
        <taxon>Tracheophyta</taxon>
        <taxon>Spermatophyta</taxon>
        <taxon>Magnoliopsida</taxon>
        <taxon>Liliopsida</taxon>
        <taxon>Araceae</taxon>
        <taxon>Lemnoideae</taxon>
        <taxon>Spirodela</taxon>
    </lineage>
</organism>